<dbReference type="EMBL" id="AWTT01000036">
    <property type="protein sequence ID" value="KIS02990.1"/>
    <property type="molecule type" value="Genomic_DNA"/>
</dbReference>
<proteinExistence type="predicted"/>
<dbReference type="STRING" id="1335616.WDC_1414"/>
<dbReference type="PATRIC" id="fig|1335616.4.peg.1418"/>
<organism evidence="1 2">
    <name type="scientific">Paucilactobacillus wasatchensis</name>
    <dbReference type="NCBI Taxonomy" id="1335616"/>
    <lineage>
        <taxon>Bacteria</taxon>
        <taxon>Bacillati</taxon>
        <taxon>Bacillota</taxon>
        <taxon>Bacilli</taxon>
        <taxon>Lactobacillales</taxon>
        <taxon>Lactobacillaceae</taxon>
        <taxon>Paucilactobacillus</taxon>
    </lineage>
</organism>
<dbReference type="AlphaFoldDB" id="A0A0D1A539"/>
<comment type="caution">
    <text evidence="1">The sequence shown here is derived from an EMBL/GenBank/DDBJ whole genome shotgun (WGS) entry which is preliminary data.</text>
</comment>
<protein>
    <submittedName>
        <fullName evidence="1">Uncharacterized protein</fullName>
    </submittedName>
</protein>
<sequence>MKVVTSVRQGMSNNNFAEEVKDSMIAKSYGSSEKVRQY</sequence>
<accession>A0A0D1A539</accession>
<name>A0A0D1A539_9LACO</name>
<evidence type="ECO:0000313" key="1">
    <source>
        <dbReference type="EMBL" id="KIS02990.1"/>
    </source>
</evidence>
<reference evidence="1 2" key="1">
    <citation type="submission" date="2013-08" db="EMBL/GenBank/DDBJ databases">
        <title>Lactobacillus wasatchii sp. WDC04, a late gas producing bacteria isolated from aged chedder cheese.</title>
        <authorList>
            <person name="Oberg C.J."/>
            <person name="Culumber M."/>
            <person name="McMahon D.J."/>
            <person name="Broadbent J.R."/>
            <person name="Oberg T.S."/>
            <person name="Ortaki F."/>
        </authorList>
    </citation>
    <scope>NUCLEOTIDE SEQUENCE [LARGE SCALE GENOMIC DNA]</scope>
    <source>
        <strain evidence="1 2">WDC04</strain>
    </source>
</reference>
<dbReference type="Proteomes" id="UP000032279">
    <property type="component" value="Unassembled WGS sequence"/>
</dbReference>
<evidence type="ECO:0000313" key="2">
    <source>
        <dbReference type="Proteomes" id="UP000032279"/>
    </source>
</evidence>
<keyword evidence="2" id="KW-1185">Reference proteome</keyword>
<gene>
    <name evidence="1" type="ORF">WDC_1414</name>
</gene>